<proteinExistence type="predicted"/>
<gene>
    <name evidence="1" type="ORF">PHYSODRAFT_301940</name>
</gene>
<protein>
    <submittedName>
        <fullName evidence="1">Uncharacterized protein</fullName>
    </submittedName>
</protein>
<evidence type="ECO:0000313" key="2">
    <source>
        <dbReference type="Proteomes" id="UP000002640"/>
    </source>
</evidence>
<dbReference type="AlphaFoldDB" id="G4ZNU7"/>
<keyword evidence="2" id="KW-1185">Reference proteome</keyword>
<evidence type="ECO:0000313" key="1">
    <source>
        <dbReference type="EMBL" id="EGZ15415.1"/>
    </source>
</evidence>
<dbReference type="InParanoid" id="G4ZNU7"/>
<organism evidence="1 2">
    <name type="scientific">Phytophthora sojae (strain P6497)</name>
    <name type="common">Soybean stem and root rot agent</name>
    <name type="synonym">Phytophthora megasperma f. sp. glycines</name>
    <dbReference type="NCBI Taxonomy" id="1094619"/>
    <lineage>
        <taxon>Eukaryota</taxon>
        <taxon>Sar</taxon>
        <taxon>Stramenopiles</taxon>
        <taxon>Oomycota</taxon>
        <taxon>Peronosporomycetes</taxon>
        <taxon>Peronosporales</taxon>
        <taxon>Peronosporaceae</taxon>
        <taxon>Phytophthora</taxon>
    </lineage>
</organism>
<reference evidence="1 2" key="1">
    <citation type="journal article" date="2006" name="Science">
        <title>Phytophthora genome sequences uncover evolutionary origins and mechanisms of pathogenesis.</title>
        <authorList>
            <person name="Tyler B.M."/>
            <person name="Tripathy S."/>
            <person name="Zhang X."/>
            <person name="Dehal P."/>
            <person name="Jiang R.H."/>
            <person name="Aerts A."/>
            <person name="Arredondo F.D."/>
            <person name="Baxter L."/>
            <person name="Bensasson D."/>
            <person name="Beynon J.L."/>
            <person name="Chapman J."/>
            <person name="Damasceno C.M."/>
            <person name="Dorrance A.E."/>
            <person name="Dou D."/>
            <person name="Dickerman A.W."/>
            <person name="Dubchak I.L."/>
            <person name="Garbelotto M."/>
            <person name="Gijzen M."/>
            <person name="Gordon S.G."/>
            <person name="Govers F."/>
            <person name="Grunwald N.J."/>
            <person name="Huang W."/>
            <person name="Ivors K.L."/>
            <person name="Jones R.W."/>
            <person name="Kamoun S."/>
            <person name="Krampis K."/>
            <person name="Lamour K.H."/>
            <person name="Lee M.K."/>
            <person name="McDonald W.H."/>
            <person name="Medina M."/>
            <person name="Meijer H.J."/>
            <person name="Nordberg E.K."/>
            <person name="Maclean D.J."/>
            <person name="Ospina-Giraldo M.D."/>
            <person name="Morris P.F."/>
            <person name="Phuntumart V."/>
            <person name="Putnam N.H."/>
            <person name="Rash S."/>
            <person name="Rose J.K."/>
            <person name="Sakihama Y."/>
            <person name="Salamov A.A."/>
            <person name="Savidor A."/>
            <person name="Scheuring C.F."/>
            <person name="Smith B.M."/>
            <person name="Sobral B.W."/>
            <person name="Terry A."/>
            <person name="Torto-Alalibo T.A."/>
            <person name="Win J."/>
            <person name="Xu Z."/>
            <person name="Zhang H."/>
            <person name="Grigoriev I.V."/>
            <person name="Rokhsar D.S."/>
            <person name="Boore J.L."/>
        </authorList>
    </citation>
    <scope>NUCLEOTIDE SEQUENCE [LARGE SCALE GENOMIC DNA]</scope>
    <source>
        <strain evidence="1 2">P6497</strain>
    </source>
</reference>
<dbReference type="Proteomes" id="UP000002640">
    <property type="component" value="Unassembled WGS sequence"/>
</dbReference>
<name>G4ZNU7_PHYSP</name>
<dbReference type="GeneID" id="20642084"/>
<accession>G4ZNU7</accession>
<sequence length="211" mass="23624">MRQQVLLAPPLPSAAMRFAALSSCIASRYQRSQNRAGLPRWKAAVIRRAKQRSSETKCLYNRCPGIFAGIRSGAVVAGCHTRSPDFQAEALASVSMQGRLGPARCKGDRHRYWRGLPSDLGGVYVRQVEAERQRRGRLKQRRRHRLARFRDVSLPAAHALQREASLEFVSAFGLLSPTELRSRHQPARSQLAAAGGERLLRASWQRPCSSR</sequence>
<dbReference type="KEGG" id="psoj:PHYSODRAFT_301940"/>
<dbReference type="RefSeq" id="XP_009529164.1">
    <property type="nucleotide sequence ID" value="XM_009530869.1"/>
</dbReference>
<dbReference type="EMBL" id="JH159155">
    <property type="protein sequence ID" value="EGZ15415.1"/>
    <property type="molecule type" value="Genomic_DNA"/>
</dbReference>